<dbReference type="EMBL" id="FMJD01000007">
    <property type="protein sequence ID" value="SCM75704.1"/>
    <property type="molecule type" value="Genomic_DNA"/>
</dbReference>
<dbReference type="AlphaFoldDB" id="A0A212LDP8"/>
<reference evidence="1" key="1">
    <citation type="submission" date="2016-08" db="EMBL/GenBank/DDBJ databases">
        <authorList>
            <person name="Seilhamer J.J."/>
        </authorList>
    </citation>
    <scope>NUCLEOTIDE SEQUENCE</scope>
    <source>
        <strain evidence="1">86</strain>
    </source>
</reference>
<accession>A0A212LDP8</accession>
<gene>
    <name evidence="1" type="ORF">KL86PLE_30151</name>
</gene>
<sequence>MSKPIVIEAAGKAVAVAAPAGDQVRFVAVKYDVWDLDGELYGSVAEAERAAERHLASRSTVDQPFGQVAFPTELAVAI</sequence>
<organism evidence="1">
    <name type="scientific">uncultured Pleomorphomonas sp</name>
    <dbReference type="NCBI Taxonomy" id="442121"/>
    <lineage>
        <taxon>Bacteria</taxon>
        <taxon>Pseudomonadati</taxon>
        <taxon>Pseudomonadota</taxon>
        <taxon>Alphaproteobacteria</taxon>
        <taxon>Hyphomicrobiales</taxon>
        <taxon>Pleomorphomonadaceae</taxon>
        <taxon>Pleomorphomonas</taxon>
        <taxon>environmental samples</taxon>
    </lineage>
</organism>
<proteinExistence type="predicted"/>
<evidence type="ECO:0000313" key="1">
    <source>
        <dbReference type="EMBL" id="SCM75704.1"/>
    </source>
</evidence>
<protein>
    <submittedName>
        <fullName evidence="1">Uncharacterized protein</fullName>
    </submittedName>
</protein>
<dbReference type="RefSeq" id="WP_288196067.1">
    <property type="nucleotide sequence ID" value="NZ_LT608334.1"/>
</dbReference>
<name>A0A212LDP8_9HYPH</name>